<dbReference type="InterPro" id="IPR018878">
    <property type="entry name" value="ORF6C_dom"/>
</dbReference>
<organism evidence="3 5">
    <name type="scientific">Aneurinibacillus migulanus</name>
    <name type="common">Bacillus migulanus</name>
    <dbReference type="NCBI Taxonomy" id="47500"/>
    <lineage>
        <taxon>Bacteria</taxon>
        <taxon>Bacillati</taxon>
        <taxon>Bacillota</taxon>
        <taxon>Bacilli</taxon>
        <taxon>Bacillales</taxon>
        <taxon>Paenibacillaceae</taxon>
        <taxon>Aneurinibacillus group</taxon>
        <taxon>Aneurinibacillus</taxon>
    </lineage>
</organism>
<evidence type="ECO:0000313" key="3">
    <source>
        <dbReference type="EMBL" id="KON95192.1"/>
    </source>
</evidence>
<dbReference type="RefSeq" id="WP_043067425.1">
    <property type="nucleotide sequence ID" value="NZ_BJOA01000061.1"/>
</dbReference>
<evidence type="ECO:0000313" key="4">
    <source>
        <dbReference type="EMBL" id="SDI82922.1"/>
    </source>
</evidence>
<proteinExistence type="predicted"/>
<dbReference type="PATRIC" id="fig|47500.8.peg.2526"/>
<keyword evidence="5" id="KW-1185">Reference proteome</keyword>
<dbReference type="Pfam" id="PF10552">
    <property type="entry name" value="ORF6C"/>
    <property type="match status" value="1"/>
</dbReference>
<dbReference type="EMBL" id="FNED01000008">
    <property type="protein sequence ID" value="SDI82922.1"/>
    <property type="molecule type" value="Genomic_DNA"/>
</dbReference>
<name>A0A0D1V0P2_ANEMI</name>
<feature type="domain" description="KilA-N DNA-binding" evidence="1">
    <location>
        <begin position="5"/>
        <end position="89"/>
    </location>
</feature>
<evidence type="ECO:0000313" key="5">
    <source>
        <dbReference type="Proteomes" id="UP000037269"/>
    </source>
</evidence>
<reference evidence="3 5" key="1">
    <citation type="submission" date="2015-07" db="EMBL/GenBank/DDBJ databases">
        <title>Fjat-14205 dsm 2895.</title>
        <authorList>
            <person name="Liu B."/>
            <person name="Wang J."/>
            <person name="Zhu Y."/>
            <person name="Liu G."/>
            <person name="Chen Q."/>
            <person name="Chen Z."/>
            <person name="Lan J."/>
            <person name="Che J."/>
            <person name="Ge C."/>
            <person name="Shi H."/>
            <person name="Pan Z."/>
            <person name="Liu X."/>
        </authorList>
    </citation>
    <scope>NUCLEOTIDE SEQUENCE [LARGE SCALE GENOMIC DNA]</scope>
    <source>
        <strain evidence="3 5">DSM 2895</strain>
    </source>
</reference>
<protein>
    <submittedName>
        <fullName evidence="3">Antirepressor</fullName>
    </submittedName>
    <submittedName>
        <fullName evidence="4">ORF6C domain-containing protein</fullName>
    </submittedName>
</protein>
<accession>A0A0D1V0P2</accession>
<dbReference type="Pfam" id="PF10543">
    <property type="entry name" value="ORF6N"/>
    <property type="match status" value="1"/>
</dbReference>
<dbReference type="AlphaFoldDB" id="A0A0D1V0P2"/>
<gene>
    <name evidence="3" type="ORF">AF333_06575</name>
    <name evidence="4" type="ORF">SAMN04487909_10888</name>
</gene>
<dbReference type="Proteomes" id="UP000182836">
    <property type="component" value="Unassembled WGS sequence"/>
</dbReference>
<evidence type="ECO:0000313" key="6">
    <source>
        <dbReference type="Proteomes" id="UP000182836"/>
    </source>
</evidence>
<dbReference type="OrthoDB" id="9812611at2"/>
<dbReference type="GeneID" id="42304865"/>
<sequence>MNQLQIIQHKGQRVLTTAQLAEAYGTDNRRVSENFNANKERYTEGKHFFLLQGDDLKEFGDQYGNSVSVNRVSKMYLWTEKGAWMHAKSLNTDKAWEAYEMLVDDYYQVKKSNNVVPLSKDQALVTLLRTTADLVENQEQIIQRIDEVERKVDEQITLHSGEQRKVQKEIAKRVYELAEQVVYKQLGFDGGEVIVPDLEKERKRLFSEIHRTIKDCFAVASYKDVRRSEFNQLLLFIQAWRPKLVA</sequence>
<dbReference type="STRING" id="47500.AF333_06575"/>
<evidence type="ECO:0000259" key="1">
    <source>
        <dbReference type="Pfam" id="PF10543"/>
    </source>
</evidence>
<dbReference type="InterPro" id="IPR018873">
    <property type="entry name" value="KilA-N_DNA-bd_domain"/>
</dbReference>
<evidence type="ECO:0000259" key="2">
    <source>
        <dbReference type="Pfam" id="PF10552"/>
    </source>
</evidence>
<dbReference type="Proteomes" id="UP000037269">
    <property type="component" value="Unassembled WGS sequence"/>
</dbReference>
<reference evidence="4 6" key="2">
    <citation type="submission" date="2016-10" db="EMBL/GenBank/DDBJ databases">
        <authorList>
            <person name="de Groot N.N."/>
        </authorList>
    </citation>
    <scope>NUCLEOTIDE SEQUENCE [LARGE SCALE GENOMIC DNA]</scope>
    <source>
        <strain evidence="4 6">DSM 2895</strain>
    </source>
</reference>
<dbReference type="EMBL" id="LGUG01000004">
    <property type="protein sequence ID" value="KON95192.1"/>
    <property type="molecule type" value="Genomic_DNA"/>
</dbReference>
<feature type="domain" description="ORF6C" evidence="2">
    <location>
        <begin position="135"/>
        <end position="244"/>
    </location>
</feature>